<evidence type="ECO:0000313" key="5">
    <source>
        <dbReference type="EMBL" id="KAK5050964.1"/>
    </source>
</evidence>
<dbReference type="InterPro" id="IPR036047">
    <property type="entry name" value="F-box-like_dom_sf"/>
</dbReference>
<dbReference type="Gene3D" id="1.20.1280.50">
    <property type="match status" value="1"/>
</dbReference>
<dbReference type="GeneID" id="89971710"/>
<keyword evidence="6" id="KW-1185">Reference proteome</keyword>
<dbReference type="InterPro" id="IPR045048">
    <property type="entry name" value="FBXO31/39"/>
</dbReference>
<proteinExistence type="predicted"/>
<accession>A0AAV9NB97</accession>
<evidence type="ECO:0000259" key="4">
    <source>
        <dbReference type="PROSITE" id="PS50181"/>
    </source>
</evidence>
<dbReference type="RefSeq" id="XP_064705464.1">
    <property type="nucleotide sequence ID" value="XM_064847111.1"/>
</dbReference>
<dbReference type="Proteomes" id="UP001358417">
    <property type="component" value="Unassembled WGS sequence"/>
</dbReference>
<feature type="domain" description="F-box" evidence="4">
    <location>
        <begin position="33"/>
        <end position="79"/>
    </location>
</feature>
<evidence type="ECO:0000313" key="6">
    <source>
        <dbReference type="Proteomes" id="UP001358417"/>
    </source>
</evidence>
<gene>
    <name evidence="5" type="ORF">LTR84_003523</name>
</gene>
<keyword evidence="2" id="KW-0833">Ubl conjugation pathway</keyword>
<evidence type="ECO:0000256" key="3">
    <source>
        <dbReference type="SAM" id="MobiDB-lite"/>
    </source>
</evidence>
<name>A0AAV9NB97_9EURO</name>
<dbReference type="Pfam" id="PF12014">
    <property type="entry name" value="Cyclin_D1_bind"/>
    <property type="match status" value="1"/>
</dbReference>
<dbReference type="Pfam" id="PF12937">
    <property type="entry name" value="F-box-like"/>
    <property type="match status" value="1"/>
</dbReference>
<evidence type="ECO:0000256" key="2">
    <source>
        <dbReference type="ARBA" id="ARBA00022786"/>
    </source>
</evidence>
<organism evidence="5 6">
    <name type="scientific">Exophiala bonariae</name>
    <dbReference type="NCBI Taxonomy" id="1690606"/>
    <lineage>
        <taxon>Eukaryota</taxon>
        <taxon>Fungi</taxon>
        <taxon>Dikarya</taxon>
        <taxon>Ascomycota</taxon>
        <taxon>Pezizomycotina</taxon>
        <taxon>Eurotiomycetes</taxon>
        <taxon>Chaetothyriomycetidae</taxon>
        <taxon>Chaetothyriales</taxon>
        <taxon>Herpotrichiellaceae</taxon>
        <taxon>Exophiala</taxon>
    </lineage>
</organism>
<dbReference type="EMBL" id="JAVRRD010000016">
    <property type="protein sequence ID" value="KAK5050964.1"/>
    <property type="molecule type" value="Genomic_DNA"/>
</dbReference>
<feature type="compositionally biased region" description="Basic and acidic residues" evidence="3">
    <location>
        <begin position="1"/>
        <end position="15"/>
    </location>
</feature>
<comment type="caution">
    <text evidence="5">The sequence shown here is derived from an EMBL/GenBank/DDBJ whole genome shotgun (WGS) entry which is preliminary data.</text>
</comment>
<dbReference type="PANTHER" id="PTHR10706:SF130">
    <property type="entry name" value="F-BOX ONLY PROTEIN 31"/>
    <property type="match status" value="1"/>
</dbReference>
<dbReference type="PROSITE" id="PS50181">
    <property type="entry name" value="FBOX"/>
    <property type="match status" value="1"/>
</dbReference>
<dbReference type="InterPro" id="IPR001810">
    <property type="entry name" value="F-box_dom"/>
</dbReference>
<evidence type="ECO:0000256" key="1">
    <source>
        <dbReference type="ARBA" id="ARBA00004906"/>
    </source>
</evidence>
<reference evidence="5 6" key="1">
    <citation type="submission" date="2023-08" db="EMBL/GenBank/DDBJ databases">
        <title>Black Yeasts Isolated from many extreme environments.</title>
        <authorList>
            <person name="Coleine C."/>
            <person name="Stajich J.E."/>
            <person name="Selbmann L."/>
        </authorList>
    </citation>
    <scope>NUCLEOTIDE SEQUENCE [LARGE SCALE GENOMIC DNA]</scope>
    <source>
        <strain evidence="5 6">CCFEE 5792</strain>
    </source>
</reference>
<dbReference type="SUPFAM" id="SSF81383">
    <property type="entry name" value="F-box domain"/>
    <property type="match status" value="1"/>
</dbReference>
<protein>
    <recommendedName>
        <fullName evidence="4">F-box domain-containing protein</fullName>
    </recommendedName>
</protein>
<comment type="pathway">
    <text evidence="1">Protein modification; protein ubiquitination.</text>
</comment>
<dbReference type="AlphaFoldDB" id="A0AAV9NB97"/>
<sequence>MGIFTRRSDSDDTPHDSPPASFTSDTPTTIEQDAPFLQLPPEVLYQVLASLPCQSLVSLSRSCRQLRRLSQTDLLWANLLRPNVPSEDFPPDPYPSASYRDLYITHHPYWFLSKWKLWISDEPHIGRIMICRFDPRRGCIEGYRLLAERSPSMGVVWPYDDAVHIHLFEPKVHLWLDDPILKLAHDIVPFNTRQGWWEGEIKMSVGRPGHNTSASFFLSRDIPPRLQDKSMELWPPRTIPNMPRVRAASVDKFRGRGHKPQKYDEISQTTFRMRHWSQFSTGASHFGIRIGEEVSTWSTIDPNLYTPTAEKPYQGIYVGDYAGHGCEFLLVMQTDKAPAPPPTMATSRYYDVPEAEQLSQPESLDLSAVSDPPVAVDSGIFRGAIEAVKLTGDPNIPRGEHTFIADDIGPAGLIRIADERPFKGARIVKSRGHVAARGFQNDEFIPSQLIMVNHNLLAQYWVPFGHISYYQRVDLDKLIDDTFRSGYATVTEPPSQGIASL</sequence>
<dbReference type="PANTHER" id="PTHR10706">
    <property type="entry name" value="F-BOX FAMILY PROTEIN"/>
    <property type="match status" value="1"/>
</dbReference>
<dbReference type="SMART" id="SM00256">
    <property type="entry name" value="FBOX"/>
    <property type="match status" value="1"/>
</dbReference>
<feature type="region of interest" description="Disordered" evidence="3">
    <location>
        <begin position="1"/>
        <end position="27"/>
    </location>
</feature>